<dbReference type="InterPro" id="IPR019734">
    <property type="entry name" value="TPR_rpt"/>
</dbReference>
<dbReference type="SUPFAM" id="SSF48452">
    <property type="entry name" value="TPR-like"/>
    <property type="match status" value="1"/>
</dbReference>
<dbReference type="Proteomes" id="UP000290848">
    <property type="component" value="Unassembled WGS sequence"/>
</dbReference>
<organism evidence="4 5">
    <name type="scientific">Arcticibacter tournemirensis</name>
    <dbReference type="NCBI Taxonomy" id="699437"/>
    <lineage>
        <taxon>Bacteria</taxon>
        <taxon>Pseudomonadati</taxon>
        <taxon>Bacteroidota</taxon>
        <taxon>Sphingobacteriia</taxon>
        <taxon>Sphingobacteriales</taxon>
        <taxon>Sphingobacteriaceae</taxon>
        <taxon>Arcticibacter</taxon>
    </lineage>
</organism>
<feature type="domain" description="SH3b" evidence="3">
    <location>
        <begin position="199"/>
        <end position="259"/>
    </location>
</feature>
<evidence type="ECO:0000313" key="5">
    <source>
        <dbReference type="Proteomes" id="UP000290848"/>
    </source>
</evidence>
<keyword evidence="1" id="KW-0802">TPR repeat</keyword>
<dbReference type="Pfam" id="PF08239">
    <property type="entry name" value="SH3_3"/>
    <property type="match status" value="1"/>
</dbReference>
<name>A0A4V1KHI9_9SPHI</name>
<dbReference type="InterPro" id="IPR003646">
    <property type="entry name" value="SH3-like_bac-type"/>
</dbReference>
<feature type="repeat" description="TPR" evidence="1">
    <location>
        <begin position="66"/>
        <end position="99"/>
    </location>
</feature>
<evidence type="ECO:0000256" key="1">
    <source>
        <dbReference type="PROSITE-ProRule" id="PRU00339"/>
    </source>
</evidence>
<evidence type="ECO:0000256" key="2">
    <source>
        <dbReference type="SAM" id="Phobius"/>
    </source>
</evidence>
<evidence type="ECO:0000259" key="3">
    <source>
        <dbReference type="SMART" id="SM00287"/>
    </source>
</evidence>
<dbReference type="PROSITE" id="PS50005">
    <property type="entry name" value="TPR"/>
    <property type="match status" value="1"/>
</dbReference>
<gene>
    <name evidence="4" type="ORF">EKH83_19570</name>
</gene>
<evidence type="ECO:0000313" key="4">
    <source>
        <dbReference type="EMBL" id="RXF67352.1"/>
    </source>
</evidence>
<dbReference type="Pfam" id="PF13432">
    <property type="entry name" value="TPR_16"/>
    <property type="match status" value="1"/>
</dbReference>
<keyword evidence="2" id="KW-1133">Transmembrane helix</keyword>
<protein>
    <submittedName>
        <fullName evidence="4">Tetratricopeptide repeat protein</fullName>
    </submittedName>
</protein>
<proteinExistence type="predicted"/>
<accession>A0A4V1KHI9</accession>
<dbReference type="SMART" id="SM00028">
    <property type="entry name" value="TPR"/>
    <property type="match status" value="2"/>
</dbReference>
<keyword evidence="2" id="KW-0472">Membrane</keyword>
<comment type="caution">
    <text evidence="4">The sequence shown here is derived from an EMBL/GenBank/DDBJ whole genome shotgun (WGS) entry which is preliminary data.</text>
</comment>
<feature type="transmembrane region" description="Helical" evidence="2">
    <location>
        <begin position="170"/>
        <end position="188"/>
    </location>
</feature>
<dbReference type="RefSeq" id="WP_128771155.1">
    <property type="nucleotide sequence ID" value="NZ_RXOC01000018.1"/>
</dbReference>
<dbReference type="AlphaFoldDB" id="A0A4V1KHI9"/>
<dbReference type="EMBL" id="RXOC01000018">
    <property type="protein sequence ID" value="RXF67352.1"/>
    <property type="molecule type" value="Genomic_DNA"/>
</dbReference>
<dbReference type="Gene3D" id="2.30.30.40">
    <property type="entry name" value="SH3 Domains"/>
    <property type="match status" value="1"/>
</dbReference>
<dbReference type="SMART" id="SM00287">
    <property type="entry name" value="SH3b"/>
    <property type="match status" value="1"/>
</dbReference>
<dbReference type="PROSITE" id="PS50293">
    <property type="entry name" value="TPR_REGION"/>
    <property type="match status" value="1"/>
</dbReference>
<keyword evidence="2" id="KW-0812">Transmembrane</keyword>
<dbReference type="Gene3D" id="1.25.40.10">
    <property type="entry name" value="Tetratricopeptide repeat domain"/>
    <property type="match status" value="1"/>
</dbReference>
<sequence length="261" mass="29646">MKLKISFNSLRLFQYLILLIILPLVSTAEDGADSIFKKGNEQFAKRKYEEAVSSYQKILNSGYRSAAVYFNLGNAYYRTGDIPSALLYYEKAHKLDPGDEDIKMNIQIANLKTVDKTDPVPEFFLFRWWRGLILLLSLNTLAVLSIVFLLLTSLSFVTYLFTQSIAVKKASFYTGIVLFFFSITILFLQNRQAHYFNIHHEAIIFSGSVTVKSEPDPSSKGVFVIHSGTKVGVDKKDDGWMKIKLPNGNTGWIRETDAKEI</sequence>
<dbReference type="InterPro" id="IPR011990">
    <property type="entry name" value="TPR-like_helical_dom_sf"/>
</dbReference>
<reference evidence="4 5" key="1">
    <citation type="submission" date="2018-12" db="EMBL/GenBank/DDBJ databases">
        <title>The Draft Genome Sequence of the Soil Bacterium Pedobacter tournemirensis R1.</title>
        <authorList>
            <person name="He J."/>
        </authorList>
    </citation>
    <scope>NUCLEOTIDE SEQUENCE [LARGE SCALE GENOMIC DNA]</scope>
    <source>
        <strain evidence="4 5">R1</strain>
    </source>
</reference>
<feature type="transmembrane region" description="Helical" evidence="2">
    <location>
        <begin position="128"/>
        <end position="161"/>
    </location>
</feature>